<protein>
    <submittedName>
        <fullName evidence="1">Uncharacterized protein</fullName>
    </submittedName>
</protein>
<dbReference type="EMBL" id="LCJB01000007">
    <property type="protein sequence ID" value="KKT71823.1"/>
    <property type="molecule type" value="Genomic_DNA"/>
</dbReference>
<evidence type="ECO:0000313" key="2">
    <source>
        <dbReference type="Proteomes" id="UP000034154"/>
    </source>
</evidence>
<comment type="caution">
    <text evidence="1">The sequence shown here is derived from an EMBL/GenBank/DDBJ whole genome shotgun (WGS) entry which is preliminary data.</text>
</comment>
<evidence type="ECO:0000313" key="1">
    <source>
        <dbReference type="EMBL" id="KKT71823.1"/>
    </source>
</evidence>
<name>A0A0G1JKB8_9BACT</name>
<dbReference type="AlphaFoldDB" id="A0A0G1JKB8"/>
<sequence>MSEQNYSESHDTELIEKLFAANDQESTELEADGWKLAQEAKNSEGGGVCLPNFSKKARDEKKKPIPEGAVRTVLQIINKLPGWGSETWYEKPGEHRKEGYKTFVQKVEKGMWVDIKKTGS</sequence>
<proteinExistence type="predicted"/>
<organism evidence="1 2">
    <name type="scientific">Candidatus Uhrbacteria bacterium GW2011_GWF2_44_350</name>
    <dbReference type="NCBI Taxonomy" id="1619000"/>
    <lineage>
        <taxon>Bacteria</taxon>
        <taxon>Candidatus Uhriibacteriota</taxon>
    </lineage>
</organism>
<dbReference type="Proteomes" id="UP000034154">
    <property type="component" value="Unassembled WGS sequence"/>
</dbReference>
<gene>
    <name evidence="1" type="ORF">UW63_C0007G0005</name>
</gene>
<accession>A0A0G1JKB8</accession>
<reference evidence="1 2" key="1">
    <citation type="journal article" date="2015" name="Nature">
        <title>rRNA introns, odd ribosomes, and small enigmatic genomes across a large radiation of phyla.</title>
        <authorList>
            <person name="Brown C.T."/>
            <person name="Hug L.A."/>
            <person name="Thomas B.C."/>
            <person name="Sharon I."/>
            <person name="Castelle C.J."/>
            <person name="Singh A."/>
            <person name="Wilkins M.J."/>
            <person name="Williams K.H."/>
            <person name="Banfield J.F."/>
        </authorList>
    </citation>
    <scope>NUCLEOTIDE SEQUENCE [LARGE SCALE GENOMIC DNA]</scope>
</reference>